<comment type="caution">
    <text evidence="2">The sequence shown here is derived from an EMBL/GenBank/DDBJ whole genome shotgun (WGS) entry which is preliminary data.</text>
</comment>
<evidence type="ECO:0000313" key="2">
    <source>
        <dbReference type="EMBL" id="KAF4677403.1"/>
    </source>
</evidence>
<dbReference type="Proteomes" id="UP000591131">
    <property type="component" value="Unassembled WGS sequence"/>
</dbReference>
<reference evidence="2 3" key="1">
    <citation type="submission" date="2020-04" db="EMBL/GenBank/DDBJ databases">
        <title>Perkinsus chesapeaki whole genome sequence.</title>
        <authorList>
            <person name="Bogema D.R."/>
        </authorList>
    </citation>
    <scope>NUCLEOTIDE SEQUENCE [LARGE SCALE GENOMIC DNA]</scope>
    <source>
        <strain evidence="2">ATCC PRA-425</strain>
    </source>
</reference>
<name>A0A7J6N0K6_PERCH</name>
<dbReference type="Gene3D" id="3.80.10.10">
    <property type="entry name" value="Ribonuclease Inhibitor"/>
    <property type="match status" value="1"/>
</dbReference>
<sequence>MSDQSPEIPPEKAPADPSLLTVEGVSTQGDNAEETIDTATTGDGPALDRDNQFDQSNPLSIYHELCRENNLPVLKSVNDAIETSCEGHTDSDITLRFRGDQREHGDKLSDIQCLLICQALQKSSTSVGFIDLSHNPIKDDGCTAVASLITRNTRLIRLRGCLLGKDGAFKVLEAIKNSQCELGELDLSDNAIGTDAGVAIAKYMRLSQIINSS</sequence>
<evidence type="ECO:0008006" key="4">
    <source>
        <dbReference type="Google" id="ProtNLM"/>
    </source>
</evidence>
<accession>A0A7J6N0K6</accession>
<feature type="region of interest" description="Disordered" evidence="1">
    <location>
        <begin position="1"/>
        <end position="50"/>
    </location>
</feature>
<proteinExistence type="predicted"/>
<dbReference type="AlphaFoldDB" id="A0A7J6N0K6"/>
<dbReference type="OrthoDB" id="120976at2759"/>
<dbReference type="Pfam" id="PF13516">
    <property type="entry name" value="LRR_6"/>
    <property type="match status" value="2"/>
</dbReference>
<dbReference type="InterPro" id="IPR001611">
    <property type="entry name" value="Leu-rich_rpt"/>
</dbReference>
<keyword evidence="3" id="KW-1185">Reference proteome</keyword>
<gene>
    <name evidence="2" type="ORF">FOL47_001615</name>
</gene>
<dbReference type="EMBL" id="JAAPAO010000014">
    <property type="protein sequence ID" value="KAF4677403.1"/>
    <property type="molecule type" value="Genomic_DNA"/>
</dbReference>
<organism evidence="2 3">
    <name type="scientific">Perkinsus chesapeaki</name>
    <name type="common">Clam parasite</name>
    <name type="synonym">Perkinsus andrewsi</name>
    <dbReference type="NCBI Taxonomy" id="330153"/>
    <lineage>
        <taxon>Eukaryota</taxon>
        <taxon>Sar</taxon>
        <taxon>Alveolata</taxon>
        <taxon>Perkinsozoa</taxon>
        <taxon>Perkinsea</taxon>
        <taxon>Perkinsida</taxon>
        <taxon>Perkinsidae</taxon>
        <taxon>Perkinsus</taxon>
    </lineage>
</organism>
<protein>
    <recommendedName>
        <fullName evidence="4">T-complex-associated testis-expressed protein 1</fullName>
    </recommendedName>
</protein>
<evidence type="ECO:0000313" key="3">
    <source>
        <dbReference type="Proteomes" id="UP000591131"/>
    </source>
</evidence>
<dbReference type="SUPFAM" id="SSF52047">
    <property type="entry name" value="RNI-like"/>
    <property type="match status" value="1"/>
</dbReference>
<dbReference type="InterPro" id="IPR032675">
    <property type="entry name" value="LRR_dom_sf"/>
</dbReference>
<evidence type="ECO:0000256" key="1">
    <source>
        <dbReference type="SAM" id="MobiDB-lite"/>
    </source>
</evidence>